<feature type="transmembrane region" description="Helical" evidence="3">
    <location>
        <begin position="114"/>
        <end position="140"/>
    </location>
</feature>
<feature type="transmembrane region" description="Helical" evidence="3">
    <location>
        <begin position="383"/>
        <end position="404"/>
    </location>
</feature>
<keyword evidence="3" id="KW-0812">Transmembrane</keyword>
<dbReference type="GO" id="GO:0022857">
    <property type="term" value="F:transmembrane transporter activity"/>
    <property type="evidence" value="ECO:0007669"/>
    <property type="project" value="InterPro"/>
</dbReference>
<keyword evidence="3" id="KW-0472">Membrane</keyword>
<keyword evidence="3" id="KW-1133">Transmembrane helix</keyword>
<dbReference type="HOGENOM" id="CLU_006746_2_0_1"/>
<evidence type="ECO:0000313" key="5">
    <source>
        <dbReference type="EMBL" id="KIN03283.1"/>
    </source>
</evidence>
<feature type="transmembrane region" description="Helical" evidence="3">
    <location>
        <begin position="40"/>
        <end position="61"/>
    </location>
</feature>
<name>A0A0C3DMP2_OIDMZ</name>
<reference evidence="6" key="2">
    <citation type="submission" date="2015-01" db="EMBL/GenBank/DDBJ databases">
        <title>Evolutionary Origins and Diversification of the Mycorrhizal Mutualists.</title>
        <authorList>
            <consortium name="DOE Joint Genome Institute"/>
            <consortium name="Mycorrhizal Genomics Consortium"/>
            <person name="Kohler A."/>
            <person name="Kuo A."/>
            <person name="Nagy L.G."/>
            <person name="Floudas D."/>
            <person name="Copeland A."/>
            <person name="Barry K.W."/>
            <person name="Cichocki N."/>
            <person name="Veneault-Fourrey C."/>
            <person name="LaButti K."/>
            <person name="Lindquist E.A."/>
            <person name="Lipzen A."/>
            <person name="Lundell T."/>
            <person name="Morin E."/>
            <person name="Murat C."/>
            <person name="Riley R."/>
            <person name="Ohm R."/>
            <person name="Sun H."/>
            <person name="Tunlid A."/>
            <person name="Henrissat B."/>
            <person name="Grigoriev I.V."/>
            <person name="Hibbett D.S."/>
            <person name="Martin F."/>
        </authorList>
    </citation>
    <scope>NUCLEOTIDE SEQUENCE [LARGE SCALE GENOMIC DNA]</scope>
    <source>
        <strain evidence="6">Zn</strain>
    </source>
</reference>
<feature type="transmembrane region" description="Helical" evidence="3">
    <location>
        <begin position="199"/>
        <end position="227"/>
    </location>
</feature>
<evidence type="ECO:0000256" key="1">
    <source>
        <dbReference type="ARBA" id="ARBA00004429"/>
    </source>
</evidence>
<dbReference type="PANTHER" id="PTHR43702:SF13">
    <property type="entry name" value="MONOSACCHARIDE TRANSPORTER, PUTATIVE (AFU_ORTHOLOGUE AFUA_4G06630)-RELATED"/>
    <property type="match status" value="1"/>
</dbReference>
<dbReference type="InterPro" id="IPR036259">
    <property type="entry name" value="MFS_trans_sf"/>
</dbReference>
<evidence type="ECO:0000313" key="6">
    <source>
        <dbReference type="Proteomes" id="UP000054321"/>
    </source>
</evidence>
<proteinExistence type="predicted"/>
<feature type="transmembrane region" description="Helical" evidence="3">
    <location>
        <begin position="725"/>
        <end position="745"/>
    </location>
</feature>
<organism evidence="5 6">
    <name type="scientific">Oidiodendron maius (strain Zn)</name>
    <dbReference type="NCBI Taxonomy" id="913774"/>
    <lineage>
        <taxon>Eukaryota</taxon>
        <taxon>Fungi</taxon>
        <taxon>Dikarya</taxon>
        <taxon>Ascomycota</taxon>
        <taxon>Pezizomycotina</taxon>
        <taxon>Leotiomycetes</taxon>
        <taxon>Leotiomycetes incertae sedis</taxon>
        <taxon>Myxotrichaceae</taxon>
        <taxon>Oidiodendron</taxon>
    </lineage>
</organism>
<feature type="transmembrane region" description="Helical" evidence="3">
    <location>
        <begin position="448"/>
        <end position="469"/>
    </location>
</feature>
<evidence type="ECO:0000256" key="3">
    <source>
        <dbReference type="SAM" id="Phobius"/>
    </source>
</evidence>
<dbReference type="EMBL" id="KN832874">
    <property type="protein sequence ID" value="KIN03283.1"/>
    <property type="molecule type" value="Genomic_DNA"/>
</dbReference>
<feature type="transmembrane region" description="Helical" evidence="3">
    <location>
        <begin position="552"/>
        <end position="571"/>
    </location>
</feature>
<dbReference type="Proteomes" id="UP000054321">
    <property type="component" value="Unassembled WGS sequence"/>
</dbReference>
<dbReference type="PANTHER" id="PTHR43702">
    <property type="entry name" value="L-FUCOSE-PROTON SYMPORTER"/>
    <property type="match status" value="1"/>
</dbReference>
<feature type="transmembrane region" description="Helical" evidence="3">
    <location>
        <begin position="475"/>
        <end position="494"/>
    </location>
</feature>
<dbReference type="Pfam" id="PF07690">
    <property type="entry name" value="MFS_1"/>
    <property type="match status" value="1"/>
</dbReference>
<dbReference type="InParanoid" id="A0A0C3DMP2"/>
<feature type="transmembrane region" description="Helical" evidence="3">
    <location>
        <begin position="639"/>
        <end position="656"/>
    </location>
</feature>
<dbReference type="InterPro" id="IPR049326">
    <property type="entry name" value="Rhodopsin_dom_fungi"/>
</dbReference>
<dbReference type="InterPro" id="IPR050375">
    <property type="entry name" value="MFS_TsgA-like"/>
</dbReference>
<feature type="transmembrane region" description="Helical" evidence="3">
    <location>
        <begin position="160"/>
        <end position="187"/>
    </location>
</feature>
<comment type="subcellular location">
    <subcellularLocation>
        <location evidence="1">Cell inner membrane</location>
        <topology evidence="1">Multi-pass membrane protein</topology>
    </subcellularLocation>
</comment>
<dbReference type="SUPFAM" id="SSF103473">
    <property type="entry name" value="MFS general substrate transporter"/>
    <property type="match status" value="1"/>
</dbReference>
<gene>
    <name evidence="5" type="ORF">OIDMADRAFT_40863</name>
</gene>
<dbReference type="Pfam" id="PF20684">
    <property type="entry name" value="Fung_rhodopsin"/>
    <property type="match status" value="1"/>
</dbReference>
<dbReference type="STRING" id="913774.A0A0C3DMP2"/>
<protein>
    <recommendedName>
        <fullName evidence="4">Rhodopsin domain-containing protein</fullName>
    </recommendedName>
</protein>
<dbReference type="InterPro" id="IPR011701">
    <property type="entry name" value="MFS"/>
</dbReference>
<keyword evidence="6" id="KW-1185">Reference proteome</keyword>
<feature type="transmembrane region" description="Helical" evidence="3">
    <location>
        <begin position="693"/>
        <end position="713"/>
    </location>
</feature>
<dbReference type="OrthoDB" id="546893at2759"/>
<dbReference type="AlphaFoldDB" id="A0A0C3DMP2"/>
<feature type="transmembrane region" description="Helical" evidence="3">
    <location>
        <begin position="6"/>
        <end position="28"/>
    </location>
</feature>
<reference evidence="5 6" key="1">
    <citation type="submission" date="2014-04" db="EMBL/GenBank/DDBJ databases">
        <authorList>
            <consortium name="DOE Joint Genome Institute"/>
            <person name="Kuo A."/>
            <person name="Martino E."/>
            <person name="Perotto S."/>
            <person name="Kohler A."/>
            <person name="Nagy L.G."/>
            <person name="Floudas D."/>
            <person name="Copeland A."/>
            <person name="Barry K.W."/>
            <person name="Cichocki N."/>
            <person name="Veneault-Fourrey C."/>
            <person name="LaButti K."/>
            <person name="Lindquist E.A."/>
            <person name="Lipzen A."/>
            <person name="Lundell T."/>
            <person name="Morin E."/>
            <person name="Murat C."/>
            <person name="Sun H."/>
            <person name="Tunlid A."/>
            <person name="Henrissat B."/>
            <person name="Grigoriev I.V."/>
            <person name="Hibbett D.S."/>
            <person name="Martin F."/>
            <person name="Nordberg H.P."/>
            <person name="Cantor M.N."/>
            <person name="Hua S.X."/>
        </authorList>
    </citation>
    <scope>NUCLEOTIDE SEQUENCE [LARGE SCALE GENOMIC DNA]</scope>
    <source>
        <strain evidence="5 6">Zn</strain>
    </source>
</reference>
<feature type="transmembrane region" description="Helical" evidence="3">
    <location>
        <begin position="85"/>
        <end position="107"/>
    </location>
</feature>
<feature type="transmembrane region" description="Helical" evidence="3">
    <location>
        <begin position="751"/>
        <end position="772"/>
    </location>
</feature>
<evidence type="ECO:0000256" key="2">
    <source>
        <dbReference type="ARBA" id="ARBA00022475"/>
    </source>
</evidence>
<accession>A0A0C3DMP2</accession>
<sequence>MDQFVLATLVTPIVFLAVATIFVALRLISRLLVAHRITLSDYLMLVGWALTCSLSAVIMFATTKGIGLREGVLPEWKVPLAKTEYVFTVLYFPALTAIKSSILVFYLTLSSGQYLFRIGTCLTLGFVNIVGLVLTVVSIAQCVPISAAFRVSAPPGANCIDIVAFFISTTPVNIITDFAIFFLPLPSLWRVRLPVRQKIILLITFGTGLFVTIISVIRTVSILHVAIARVTQLNPPGVHDLSYYDAYVFLWSAVELNLGIMVGCVPFIKPLVAKVLPSLVLPKVTSGLRNKDPTTSGSTCPPQFASPACTTAQADIETRDINRDTRGLFTPETDVTLSSAISEDQHSGAPQRGPRRTTSQAPLFDFVALIHPKSMLQMSGKECLAPVIVMCVVFFLSGFAYGFINVLNEQFRRTAGLTQIVCSGLHASYFGAYAFGPILVARPVLKRWGFKATLVTGLSIYSCGTLVFWPASILVSLPAFLVANFIVGLGLSVAETSLDLFITLCGPPNYSEVRLNIAKGVQAIGGVISPIVAQQVVNKYVNDAPGLIRAQWTYLVMTIVAILVAVAYNFLPLPEVNNNEFANHRQEGYCNTIYGIRVVWVTLILGVLSQFCNIGGQEGLQTQFRSLVAYNEATPDPQAFVFLDIGHALFAIGSFLAASAQIFFKPRYVLFGLYLGMILFSILTLTTTGYTGITMGLLLFLFNGGVFSITFTISLRGIGEHIKTAASIMTMAMAGGSFSIIQAIVSEHHGSRYAFSVVVALFSLGAIFPVYLNLVPAARKQVDPVTNEYLDH</sequence>
<feature type="transmembrane region" description="Helical" evidence="3">
    <location>
        <begin position="416"/>
        <end position="436"/>
    </location>
</feature>
<evidence type="ECO:0000259" key="4">
    <source>
        <dbReference type="Pfam" id="PF20684"/>
    </source>
</evidence>
<dbReference type="GO" id="GO:0005886">
    <property type="term" value="C:plasma membrane"/>
    <property type="evidence" value="ECO:0007669"/>
    <property type="project" value="UniProtKB-SubCell"/>
</dbReference>
<dbReference type="Gene3D" id="1.20.1250.20">
    <property type="entry name" value="MFS general substrate transporter like domains"/>
    <property type="match status" value="2"/>
</dbReference>
<feature type="domain" description="Rhodopsin" evidence="4">
    <location>
        <begin position="25"/>
        <end position="273"/>
    </location>
</feature>
<keyword evidence="2" id="KW-1003">Cell membrane</keyword>
<feature type="transmembrane region" description="Helical" evidence="3">
    <location>
        <begin position="668"/>
        <end position="687"/>
    </location>
</feature>